<name>A0A2P2I1W6_9CRUS</name>
<dbReference type="GO" id="GO:0031573">
    <property type="term" value="P:mitotic intra-S DNA damage checkpoint signaling"/>
    <property type="evidence" value="ECO:0007669"/>
    <property type="project" value="TreeGrafter"/>
</dbReference>
<dbReference type="GO" id="GO:0070182">
    <property type="term" value="F:DNA polymerase binding"/>
    <property type="evidence" value="ECO:0007669"/>
    <property type="project" value="TreeGrafter"/>
</dbReference>
<evidence type="ECO:0000256" key="6">
    <source>
        <dbReference type="SAM" id="MobiDB-lite"/>
    </source>
</evidence>
<dbReference type="EMBL" id="IACF01002344">
    <property type="protein sequence ID" value="LAB68002.1"/>
    <property type="molecule type" value="mRNA"/>
</dbReference>
<protein>
    <submittedName>
        <fullName evidence="7">Fanconi anemia group D2 protein homolog</fullName>
    </submittedName>
</protein>
<dbReference type="GO" id="GO:0007129">
    <property type="term" value="P:homologous chromosome pairing at meiosis"/>
    <property type="evidence" value="ECO:0007669"/>
    <property type="project" value="TreeGrafter"/>
</dbReference>
<comment type="similarity">
    <text evidence="5">Belongs to the Fanconi anemia protein FANCD2 family.</text>
</comment>
<feature type="region of interest" description="Disordered" evidence="6">
    <location>
        <begin position="1481"/>
        <end position="1582"/>
    </location>
</feature>
<keyword evidence="3" id="KW-0832">Ubl conjugation</keyword>
<dbReference type="GO" id="GO:1990918">
    <property type="term" value="P:double-strand break repair involved in meiotic recombination"/>
    <property type="evidence" value="ECO:0007669"/>
    <property type="project" value="TreeGrafter"/>
</dbReference>
<feature type="compositionally biased region" description="Low complexity" evidence="6">
    <location>
        <begin position="617"/>
        <end position="633"/>
    </location>
</feature>
<evidence type="ECO:0000256" key="2">
    <source>
        <dbReference type="ARBA" id="ARBA00022499"/>
    </source>
</evidence>
<feature type="region of interest" description="Disordered" evidence="6">
    <location>
        <begin position="1200"/>
        <end position="1219"/>
    </location>
</feature>
<dbReference type="SUPFAM" id="SSF48371">
    <property type="entry name" value="ARM repeat"/>
    <property type="match status" value="1"/>
</dbReference>
<comment type="subcellular location">
    <subcellularLocation>
        <location evidence="1">Nucleus</location>
    </subcellularLocation>
</comment>
<feature type="region of interest" description="Disordered" evidence="6">
    <location>
        <begin position="879"/>
        <end position="941"/>
    </location>
</feature>
<feature type="region of interest" description="Disordered" evidence="6">
    <location>
        <begin position="616"/>
        <end position="638"/>
    </location>
</feature>
<feature type="compositionally biased region" description="Acidic residues" evidence="6">
    <location>
        <begin position="1519"/>
        <end position="1546"/>
    </location>
</feature>
<evidence type="ECO:0000256" key="3">
    <source>
        <dbReference type="ARBA" id="ARBA00022843"/>
    </source>
</evidence>
<dbReference type="PANTHER" id="PTHR32086">
    <property type="entry name" value="FANCONI ANEMIA GROUP D2 PROTEIN"/>
    <property type="match status" value="1"/>
</dbReference>
<feature type="compositionally biased region" description="Acidic residues" evidence="6">
    <location>
        <begin position="1205"/>
        <end position="1214"/>
    </location>
</feature>
<accession>A0A2P2I1W6</accession>
<dbReference type="GO" id="GO:0000793">
    <property type="term" value="C:condensed chromosome"/>
    <property type="evidence" value="ECO:0007669"/>
    <property type="project" value="TreeGrafter"/>
</dbReference>
<dbReference type="InterPro" id="IPR029448">
    <property type="entry name" value="FANCD2"/>
</dbReference>
<keyword evidence="4" id="KW-0539">Nucleus</keyword>
<evidence type="ECO:0000313" key="7">
    <source>
        <dbReference type="EMBL" id="LAB68002.1"/>
    </source>
</evidence>
<dbReference type="Pfam" id="PF14631">
    <property type="entry name" value="FancD2"/>
    <property type="match status" value="1"/>
</dbReference>
<feature type="compositionally biased region" description="Low complexity" evidence="6">
    <location>
        <begin position="892"/>
        <end position="902"/>
    </location>
</feature>
<organism evidence="7">
    <name type="scientific">Hirondellea gigas</name>
    <dbReference type="NCBI Taxonomy" id="1518452"/>
    <lineage>
        <taxon>Eukaryota</taxon>
        <taxon>Metazoa</taxon>
        <taxon>Ecdysozoa</taxon>
        <taxon>Arthropoda</taxon>
        <taxon>Crustacea</taxon>
        <taxon>Multicrustacea</taxon>
        <taxon>Malacostraca</taxon>
        <taxon>Eumalacostraca</taxon>
        <taxon>Peracarida</taxon>
        <taxon>Amphipoda</taxon>
        <taxon>Amphilochidea</taxon>
        <taxon>Lysianassida</taxon>
        <taxon>Lysianassidira</taxon>
        <taxon>Lysianassoidea</taxon>
        <taxon>Lysianassidae</taxon>
        <taxon>Hirondellea</taxon>
    </lineage>
</organism>
<dbReference type="InterPro" id="IPR016024">
    <property type="entry name" value="ARM-type_fold"/>
</dbReference>
<keyword evidence="2" id="KW-1017">Isopeptide bond</keyword>
<dbReference type="GO" id="GO:0005634">
    <property type="term" value="C:nucleus"/>
    <property type="evidence" value="ECO:0007669"/>
    <property type="project" value="UniProtKB-SubCell"/>
</dbReference>
<feature type="compositionally biased region" description="Basic residues" evidence="6">
    <location>
        <begin position="903"/>
        <end position="918"/>
    </location>
</feature>
<sequence>MPSLKRPVCSGVTSSLRRGTAVATASAVNTSKRRQLPNSDDLFSSSPEDDIIQSSFSKKKSSKKANDNLFKDESLFCNTVTEAGLQLHTGDLPNVLSCEQITFQRSVTKGLSSSPANASRLGTALTSSDETVTEFLTGLENYLKGPHRLKWSLLYTETAPDCSVANRGNQDSLVRLLLNIDALQPPLVTLLTDTLLTLAYEQSENDDSSLASLVLGNLRWLEHVVKPEHLMDAVLLVLQAATTTVQKEIIHFIPNIITDEFHAKIADSLIDLYESTPCLCPAILDALHHLTLTDERISEVHHTVLRNLHATAPPHLPCVTRFLLHNTHAATAYQVLSDVREKLYVPAERENAAPSSQASQQRGVAPQVESNAENAGISVLLFSTIKMALLLHKYLTNAWLKTIEDVEHSDVRPVDVWLLLLVHDAVPGRRRAVYSILRNKIRAGLQYDALLTDTLSANPAVLHEYFDSVKRVAGVMLRSPEPAFSHFGASIYKIVFECSSGTASQQQEIIVALLAHLGDDQHVRLAALTLLASLAHQHTAAMAKFAIFLKGSLEQLERLSLQESRCLLDAVTAVAANDPNTALHSDLAIYTRKLLNQTDIRYKRLGVLSAVLTLKNSSGESNPGDSSSSSSGSTSGGGEDVLEVVRACTANCPPASALFMDELASTILRDGINTRLERWLSGKLEETFETVFIQDLESDTPPIVTGTTGLKFVLAFDLEVEEQAAIAVNLGELVEKLELHRRQENKNETRSADAAPGQTILITLAPHFRLLRMVVSHLNGGELSAIDGLLGCPVYYPHSDSLQPETFATLSIDNQTVLLSCLFFAANWFRELINAFVTQKTPELKKKVYSRLRHLLEVEQSLSVLLPLCPSYQPHLAASHIDPSNAQPPPVASASGHNSAAAAKKKTRKPKQKKKQKRSGGTDGPVDSTAVPGTAATQSSQLTGTLAPSQLPATHSHTGKQDERTTADLGLYKAYLRELQLDVFCLLFKTMSLDTEMQSAGNQLSVPEAEFLLTDLNLKLGHVFGAVKRSSTLGKTSAGKDVGFWHLDLFSAEELATQAQRFVKPLCVHLDTISKFFKSLIDDHDGILDCSGVLNERTLPVARVQGLLLTALQHLLAWPSLYRQQHLYTSMLRIICRKQWPSKSVETVQELSQEQLLWGAFCYARRQVHALLELGSGVLVVRLLEAVVTLAKLLNCESAPHGEHDEEEEQEQDTSDQHYSSSYGYKLGLVVATILRRNWTTAGEGLPDKGAVYNQRVAALLQCWLRNSPRPLEVIQQISSAGVDEYIACDGKEPVSETFPTLNKGTLVIYVSCMLSNLSSSVKKALATTTAEESGHRRSTEEEYVACLKVWTAGVDVYTKIFRVVKLHHSRHLLSACLKYARPFIELFLSLGMPVMDSCLQSHRTEVCQVIKTLQAATRILQIVCTESKVNKDVSLTSYVPMTRRSMASLVFRVKAMLVHHNCSQAFWLGVLKNRNLDGEIIPSQQGQEEPERNTDAEEKEAEAMEEVDDNSSRAGGEEPADESDSVEGVELEDDRSDVELDDDDEICSKQTSKNKKRKIVRSDEDEGDEMLDGITDYSSSF</sequence>
<evidence type="ECO:0000256" key="1">
    <source>
        <dbReference type="ARBA" id="ARBA00004123"/>
    </source>
</evidence>
<dbReference type="GO" id="GO:0036297">
    <property type="term" value="P:interstrand cross-link repair"/>
    <property type="evidence" value="ECO:0007669"/>
    <property type="project" value="TreeGrafter"/>
</dbReference>
<feature type="region of interest" description="Disordered" evidence="6">
    <location>
        <begin position="22"/>
        <end position="47"/>
    </location>
</feature>
<reference evidence="7" key="1">
    <citation type="journal article" date="2018" name="Biosci. Biotechnol. Biochem.">
        <title>Polysaccharide hydrolase of the hadal zone amphipods Hirondellea gigas.</title>
        <authorList>
            <person name="Kobayashi H."/>
            <person name="Nagahama T."/>
            <person name="Arai W."/>
            <person name="Sasagawa Y."/>
            <person name="Umeda M."/>
            <person name="Hayashi T."/>
            <person name="Nikaido I."/>
            <person name="Watanabe H."/>
            <person name="Oguri K."/>
            <person name="Kitazato H."/>
            <person name="Fujioka K."/>
            <person name="Kido Y."/>
            <person name="Takami H."/>
        </authorList>
    </citation>
    <scope>NUCLEOTIDE SEQUENCE</scope>
    <source>
        <tissue evidence="7">Whole body</tissue>
    </source>
</reference>
<evidence type="ECO:0000256" key="5">
    <source>
        <dbReference type="ARBA" id="ARBA00093456"/>
    </source>
</evidence>
<dbReference type="PANTHER" id="PTHR32086:SF0">
    <property type="entry name" value="FANCONI ANEMIA GROUP D2 PROTEIN"/>
    <property type="match status" value="1"/>
</dbReference>
<feature type="compositionally biased region" description="Acidic residues" evidence="6">
    <location>
        <begin position="1498"/>
        <end position="1510"/>
    </location>
</feature>
<proteinExistence type="evidence at transcript level"/>
<evidence type="ECO:0000256" key="4">
    <source>
        <dbReference type="ARBA" id="ARBA00023242"/>
    </source>
</evidence>
<feature type="compositionally biased region" description="Polar residues" evidence="6">
    <location>
        <begin position="36"/>
        <end position="46"/>
    </location>
</feature>